<keyword evidence="2" id="KW-0813">Transport</keyword>
<dbReference type="GO" id="GO:0022857">
    <property type="term" value="F:transmembrane transporter activity"/>
    <property type="evidence" value="ECO:0007669"/>
    <property type="project" value="InterPro"/>
</dbReference>
<dbReference type="Pfam" id="PF07690">
    <property type="entry name" value="MFS_1"/>
    <property type="match status" value="1"/>
</dbReference>
<dbReference type="SUPFAM" id="SSF103473">
    <property type="entry name" value="MFS general substrate transporter"/>
    <property type="match status" value="1"/>
</dbReference>
<feature type="transmembrane region" description="Helical" evidence="7">
    <location>
        <begin position="12"/>
        <end position="35"/>
    </location>
</feature>
<dbReference type="Proteomes" id="UP000033977">
    <property type="component" value="Unassembled WGS sequence"/>
</dbReference>
<evidence type="ECO:0000313" key="10">
    <source>
        <dbReference type="Proteomes" id="UP000033977"/>
    </source>
</evidence>
<comment type="caution">
    <text evidence="9">The sequence shown here is derived from an EMBL/GenBank/DDBJ whole genome shotgun (WGS) entry which is preliminary data.</text>
</comment>
<evidence type="ECO:0000256" key="1">
    <source>
        <dbReference type="ARBA" id="ARBA00004651"/>
    </source>
</evidence>
<dbReference type="Gene3D" id="1.20.1250.20">
    <property type="entry name" value="MFS general substrate transporter like domains"/>
    <property type="match status" value="1"/>
</dbReference>
<feature type="domain" description="Major facilitator superfamily (MFS) profile" evidence="8">
    <location>
        <begin position="12"/>
        <end position="218"/>
    </location>
</feature>
<dbReference type="EMBL" id="LCIN01000007">
    <property type="protein sequence ID" value="KKT57181.1"/>
    <property type="molecule type" value="Genomic_DNA"/>
</dbReference>
<evidence type="ECO:0000256" key="2">
    <source>
        <dbReference type="ARBA" id="ARBA00022448"/>
    </source>
</evidence>
<keyword evidence="5 7" id="KW-1133">Transmembrane helix</keyword>
<keyword evidence="3" id="KW-1003">Cell membrane</keyword>
<evidence type="ECO:0000313" key="9">
    <source>
        <dbReference type="EMBL" id="KKT57181.1"/>
    </source>
</evidence>
<dbReference type="PANTHER" id="PTHR23517">
    <property type="entry name" value="RESISTANCE PROTEIN MDTM, PUTATIVE-RELATED-RELATED"/>
    <property type="match status" value="1"/>
</dbReference>
<dbReference type="InterPro" id="IPR036259">
    <property type="entry name" value="MFS_trans_sf"/>
</dbReference>
<dbReference type="InterPro" id="IPR011701">
    <property type="entry name" value="MFS"/>
</dbReference>
<evidence type="ECO:0000256" key="5">
    <source>
        <dbReference type="ARBA" id="ARBA00022989"/>
    </source>
</evidence>
<feature type="transmembrane region" description="Helical" evidence="7">
    <location>
        <begin position="81"/>
        <end position="102"/>
    </location>
</feature>
<keyword evidence="6 7" id="KW-0472">Membrane</keyword>
<evidence type="ECO:0000256" key="3">
    <source>
        <dbReference type="ARBA" id="ARBA00022475"/>
    </source>
</evidence>
<evidence type="ECO:0000256" key="4">
    <source>
        <dbReference type="ARBA" id="ARBA00022692"/>
    </source>
</evidence>
<name>A0A0G1ICU4_9BACT</name>
<comment type="subcellular location">
    <subcellularLocation>
        <location evidence="1">Cell membrane</location>
        <topology evidence="1">Multi-pass membrane protein</topology>
    </subcellularLocation>
</comment>
<feature type="transmembrane region" description="Helical" evidence="7">
    <location>
        <begin position="108"/>
        <end position="131"/>
    </location>
</feature>
<evidence type="ECO:0000259" key="8">
    <source>
        <dbReference type="PROSITE" id="PS50850"/>
    </source>
</evidence>
<dbReference type="AlphaFoldDB" id="A0A0G1ICU4"/>
<dbReference type="InterPro" id="IPR050171">
    <property type="entry name" value="MFS_Transporters"/>
</dbReference>
<dbReference type="PROSITE" id="PS50850">
    <property type="entry name" value="MFS"/>
    <property type="match status" value="1"/>
</dbReference>
<reference evidence="9 10" key="1">
    <citation type="journal article" date="2015" name="Nature">
        <title>rRNA introns, odd ribosomes, and small enigmatic genomes across a large radiation of phyla.</title>
        <authorList>
            <person name="Brown C.T."/>
            <person name="Hug L.A."/>
            <person name="Thomas B.C."/>
            <person name="Sharon I."/>
            <person name="Castelle C.J."/>
            <person name="Singh A."/>
            <person name="Wilkins M.J."/>
            <person name="Williams K.H."/>
            <person name="Banfield J.F."/>
        </authorList>
    </citation>
    <scope>NUCLEOTIDE SEQUENCE [LARGE SCALE GENOMIC DNA]</scope>
</reference>
<sequence>MRIHINITVNRAVKILLLYLFFVVVSGGLFAPIFAVFVTDFIPGATLKTVGFALGFYAIAKSVLQIPLARFLDKRKGERDDFYALMAGASVAVIYPFALLAISKAWHLYFLEAFVGFGDAALMSAYYSLFARHVDKGAEGFEWSLFSVGGLTISSAIGGAIGGVLGDLFGFRLLFLTSGIINFFVMFILFYIYPLLDGTRPVSLPPFTPIPKSPTTKH</sequence>
<proteinExistence type="predicted"/>
<dbReference type="InterPro" id="IPR020846">
    <property type="entry name" value="MFS_dom"/>
</dbReference>
<keyword evidence="4 7" id="KW-0812">Transmembrane</keyword>
<protein>
    <recommendedName>
        <fullName evidence="8">Major facilitator superfamily (MFS) profile domain-containing protein</fullName>
    </recommendedName>
</protein>
<accession>A0A0G1ICU4</accession>
<gene>
    <name evidence="9" type="ORF">UW49_C0007G0061</name>
</gene>
<organism evidence="9 10">
    <name type="scientific">Candidatus Giovannonibacteria bacterium GW2011_GWB1_44_23</name>
    <dbReference type="NCBI Taxonomy" id="1618652"/>
    <lineage>
        <taxon>Bacteria</taxon>
        <taxon>Candidatus Giovannoniibacteriota</taxon>
    </lineage>
</organism>
<feature type="transmembrane region" description="Helical" evidence="7">
    <location>
        <begin position="171"/>
        <end position="193"/>
    </location>
</feature>
<feature type="transmembrane region" description="Helical" evidence="7">
    <location>
        <begin position="143"/>
        <end position="165"/>
    </location>
</feature>
<dbReference type="GO" id="GO:0005886">
    <property type="term" value="C:plasma membrane"/>
    <property type="evidence" value="ECO:0007669"/>
    <property type="project" value="UniProtKB-SubCell"/>
</dbReference>
<evidence type="ECO:0000256" key="6">
    <source>
        <dbReference type="ARBA" id="ARBA00023136"/>
    </source>
</evidence>
<evidence type="ECO:0000256" key="7">
    <source>
        <dbReference type="SAM" id="Phobius"/>
    </source>
</evidence>